<proteinExistence type="predicted"/>
<comment type="caution">
    <text evidence="3">The sequence shown here is derived from an EMBL/GenBank/DDBJ whole genome shotgun (WGS) entry which is preliminary data.</text>
</comment>
<name>A0A2A4IXL9_HELVI</name>
<feature type="signal peptide" evidence="2">
    <location>
        <begin position="1"/>
        <end position="21"/>
    </location>
</feature>
<keyword evidence="2" id="KW-0732">Signal</keyword>
<dbReference type="AlphaFoldDB" id="A0A2A4IXL9"/>
<feature type="region of interest" description="Disordered" evidence="1">
    <location>
        <begin position="120"/>
        <end position="161"/>
    </location>
</feature>
<organism evidence="3">
    <name type="scientific">Heliothis virescens</name>
    <name type="common">Tobacco budworm moth</name>
    <dbReference type="NCBI Taxonomy" id="7102"/>
    <lineage>
        <taxon>Eukaryota</taxon>
        <taxon>Metazoa</taxon>
        <taxon>Ecdysozoa</taxon>
        <taxon>Arthropoda</taxon>
        <taxon>Hexapoda</taxon>
        <taxon>Insecta</taxon>
        <taxon>Pterygota</taxon>
        <taxon>Neoptera</taxon>
        <taxon>Endopterygota</taxon>
        <taxon>Lepidoptera</taxon>
        <taxon>Glossata</taxon>
        <taxon>Ditrysia</taxon>
        <taxon>Noctuoidea</taxon>
        <taxon>Noctuidae</taxon>
        <taxon>Heliothinae</taxon>
        <taxon>Heliothis</taxon>
    </lineage>
</organism>
<sequence length="161" mass="17185">MFKNLPLNFLTVCCAWPGTWSRRGLVANTAGTTQMSTAMARTETRMPIVLRSLPSTSVHPLHLNFQISGRLNAPTFVSLNPLSEVDGSVGGQWAFVFHVRAIAVVGLFLACLATSAAAPTGPAHAQHHEKSADSPFTAPSGEKQGRSTKVKSKKSIEVCNV</sequence>
<reference evidence="3" key="1">
    <citation type="submission" date="2017-09" db="EMBL/GenBank/DDBJ databases">
        <title>Contemporary evolution of a Lepidopteran species, Heliothis virescens, in response to modern agricultural practices.</title>
        <authorList>
            <person name="Fritz M.L."/>
            <person name="Deyonke A.M."/>
            <person name="Papanicolaou A."/>
            <person name="Micinski S."/>
            <person name="Westbrook J."/>
            <person name="Gould F."/>
        </authorList>
    </citation>
    <scope>NUCLEOTIDE SEQUENCE [LARGE SCALE GENOMIC DNA]</scope>
    <source>
        <strain evidence="3">HvINT-</strain>
        <tissue evidence="3">Whole body</tissue>
    </source>
</reference>
<dbReference type="EMBL" id="NWSH01004949">
    <property type="protein sequence ID" value="PCG64565.1"/>
    <property type="molecule type" value="Genomic_DNA"/>
</dbReference>
<evidence type="ECO:0000313" key="3">
    <source>
        <dbReference type="EMBL" id="PCG64565.1"/>
    </source>
</evidence>
<gene>
    <name evidence="3" type="ORF">B5V51_10469</name>
</gene>
<evidence type="ECO:0000256" key="2">
    <source>
        <dbReference type="SAM" id="SignalP"/>
    </source>
</evidence>
<evidence type="ECO:0000256" key="1">
    <source>
        <dbReference type="SAM" id="MobiDB-lite"/>
    </source>
</evidence>
<protein>
    <submittedName>
        <fullName evidence="3">Uncharacterized protein</fullName>
    </submittedName>
</protein>
<feature type="chain" id="PRO_5012652741" evidence="2">
    <location>
        <begin position="22"/>
        <end position="161"/>
    </location>
</feature>
<accession>A0A2A4IXL9</accession>